<evidence type="ECO:0000256" key="7">
    <source>
        <dbReference type="ARBA" id="ARBA00022840"/>
    </source>
</evidence>
<evidence type="ECO:0000256" key="11">
    <source>
        <dbReference type="PROSITE-ProRule" id="PRU00169"/>
    </source>
</evidence>
<dbReference type="SUPFAM" id="SSF52172">
    <property type="entry name" value="CheY-like"/>
    <property type="match status" value="1"/>
</dbReference>
<protein>
    <recommendedName>
        <fullName evidence="2">histidine kinase</fullName>
        <ecNumber evidence="2">2.7.13.3</ecNumber>
    </recommendedName>
</protein>
<dbReference type="GO" id="GO:0005524">
    <property type="term" value="F:ATP binding"/>
    <property type="evidence" value="ECO:0007669"/>
    <property type="project" value="UniProtKB-KW"/>
</dbReference>
<comment type="catalytic activity">
    <reaction evidence="1">
        <text>ATP + protein L-histidine = ADP + protein N-phospho-L-histidine.</text>
        <dbReference type="EC" id="2.7.13.3"/>
    </reaction>
</comment>
<name>A0AA37SQL0_9BACT</name>
<evidence type="ECO:0000256" key="9">
    <source>
        <dbReference type="ARBA" id="ARBA00023015"/>
    </source>
</evidence>
<dbReference type="InterPro" id="IPR005467">
    <property type="entry name" value="His_kinase_dom"/>
</dbReference>
<dbReference type="SMART" id="SM00342">
    <property type="entry name" value="HTH_ARAC"/>
    <property type="match status" value="1"/>
</dbReference>
<dbReference type="GO" id="GO:0003700">
    <property type="term" value="F:DNA-binding transcription factor activity"/>
    <property type="evidence" value="ECO:0007669"/>
    <property type="project" value="InterPro"/>
</dbReference>
<dbReference type="SMART" id="SM00388">
    <property type="entry name" value="HisKA"/>
    <property type="match status" value="1"/>
</dbReference>
<dbReference type="InterPro" id="IPR036097">
    <property type="entry name" value="HisK_dim/P_sf"/>
</dbReference>
<organism evidence="16 17">
    <name type="scientific">Portibacter lacus</name>
    <dbReference type="NCBI Taxonomy" id="1099794"/>
    <lineage>
        <taxon>Bacteria</taxon>
        <taxon>Pseudomonadati</taxon>
        <taxon>Bacteroidota</taxon>
        <taxon>Saprospiria</taxon>
        <taxon>Saprospirales</taxon>
        <taxon>Haliscomenobacteraceae</taxon>
        <taxon>Portibacter</taxon>
    </lineage>
</organism>
<feature type="domain" description="Response regulatory" evidence="15">
    <location>
        <begin position="1172"/>
        <end position="1287"/>
    </location>
</feature>
<dbReference type="PANTHER" id="PTHR43547:SF2">
    <property type="entry name" value="HYBRID SIGNAL TRANSDUCTION HISTIDINE KINASE C"/>
    <property type="match status" value="1"/>
</dbReference>
<evidence type="ECO:0000256" key="10">
    <source>
        <dbReference type="ARBA" id="ARBA00023163"/>
    </source>
</evidence>
<dbReference type="Gene3D" id="1.10.10.60">
    <property type="entry name" value="Homeodomain-like"/>
    <property type="match status" value="1"/>
</dbReference>
<evidence type="ECO:0000313" key="17">
    <source>
        <dbReference type="Proteomes" id="UP001156666"/>
    </source>
</evidence>
<keyword evidence="10" id="KW-0804">Transcription</keyword>
<dbReference type="InterPro" id="IPR003594">
    <property type="entry name" value="HATPase_dom"/>
</dbReference>
<comment type="caution">
    <text evidence="16">The sequence shown here is derived from an EMBL/GenBank/DDBJ whole genome shotgun (WGS) entry which is preliminary data.</text>
</comment>
<feature type="transmembrane region" description="Helical" evidence="12">
    <location>
        <begin position="856"/>
        <end position="874"/>
    </location>
</feature>
<evidence type="ECO:0000256" key="5">
    <source>
        <dbReference type="ARBA" id="ARBA00022741"/>
    </source>
</evidence>
<dbReference type="Pfam" id="PF07494">
    <property type="entry name" value="Reg_prop"/>
    <property type="match status" value="2"/>
</dbReference>
<feature type="modified residue" description="4-aspartylphosphate" evidence="11">
    <location>
        <position position="1220"/>
    </location>
</feature>
<keyword evidence="7" id="KW-0067">ATP-binding</keyword>
<dbReference type="EC" id="2.7.13.3" evidence="2"/>
<dbReference type="Gene3D" id="3.30.565.10">
    <property type="entry name" value="Histidine kinase-like ATPase, C-terminal domain"/>
    <property type="match status" value="1"/>
</dbReference>
<sequence>MNPKFRVLIGFVFLIGFRTIVNGQVSSTLPQYDFEMLELPNGVEGNHVNAIAQDSLGFMWFGTKHGLLRYDGYKYKTFSNVKNDPTSIASNDVHNIHVSQDGHFLWLTMGQGKVGQFDLQTERFTHFQMTDKTGIPQRPIVIEMVPDHQDNLWMASNYGLYYFDTKKKEFTSYFHDPSDDHSLTYNVCRALLIDSKGVLWVGTGSYNDVGIDGASHKGIENGGLNRFRPETQDFVRYKNDPSEKNSLINDVVTEITEDRKGNFWIGTKGYGIQQFDRDRAIFVDMNQGRNQQSSIEVPYTNDSNERVISYIFEDKAGKLWFSLTFDGILSYDPNTKQNLSYLPDSDDPDSFLEPLTTRIYQSRDNTIWMCTSNSLARLYKLKLQQYRQVKLDHGHEIKVNNFTETSEGKIIFATEFAQNLFSLDPSTQAITALNEDNKWKQEVFKKGKKIYAPRFQKEDFRPLWKVRADDKNQIWFNIFQRNETFCLDINERKVKIYLPENDDPDLVFTDWVTEVFSDRDDDVWTTTKAGLIKKYDSKENQFSHWFFGHNEDDVNRSYYSILSQSTNGKLIMAYTPDVNGQLALQTFDPATEKFNKIPLIYEPGASALIYRLLSNIMEDADGYVWICLDSGLLKIDPKTGKTQIFEANYFGLNKINRIVLDDLNRIWIFSDRLVLFDLSDLSQVNFEMPKAKIGRRKFTKYFETGSFKDSKGNIYFGTPDGFASFNPAVLADTISQSYATEISDFELLFQKELGIEEVNAPRFTIDEEISLNHHQNNFTFRFSTLNYSKKGTIRYEYMLDGYDDHWRPAGNSPEATYIKVPSGHYSFKVRSSEDGISWGPIKTASLTIIPPFWASWWAYLLYLVLLIGLSYWFYTFQLEKKLRHSEANRLKELDAVKTKLYTNITHEFRTPLTVITGMASQMKEDPKQWFTQGISMIENNAARLLALVNQMLDLSKLESGKTSLTLKQGDIVNFLRYIVESFHSYARSKEIAIHFYSEEEVIIMDFDGEKIQQVMSNLITNAIKFTPKQGNIYITSSVIKIDNPNDLKVKNQNLQIQVRDTGEGITDDDIPFVFDRFFQADYSTSRSDDGTGIGLALVKELMYLMDGDISVKSRIGQETVFTLNLPINQHAGIPSQAKLILSQDAAQKMVPDIKQVSSNLPVSEEVVVGRPTLLLIEDNLDVVAYVAICLDGIYNLKIGNNGQEGIDIAIESVPDIIITDVMMPIKDGFQVCKELKNNVLTSHIPIIMLTAKVDMESKIEGLETGADAYLMKPFQKKELLVRLKNLLKIRKKLQLHYQSYIKNDNTRVLKLGVNEIKGIENEFIENVRDLILNNLENNDFGVEELCRGMGMSRSQLHRKLSAVVGQSPNKFINSIRLNTAGRLLESSDVNVSDVAYQVGFSDPSYFTRSFKKEFGMTPMEWKQKFN</sequence>
<dbReference type="GO" id="GO:0000155">
    <property type="term" value="F:phosphorelay sensor kinase activity"/>
    <property type="evidence" value="ECO:0007669"/>
    <property type="project" value="InterPro"/>
</dbReference>
<keyword evidence="12" id="KW-1133">Transmembrane helix</keyword>
<dbReference type="Gene3D" id="3.40.50.2300">
    <property type="match status" value="1"/>
</dbReference>
<keyword evidence="17" id="KW-1185">Reference proteome</keyword>
<feature type="domain" description="HTH araC/xylS-type" evidence="13">
    <location>
        <begin position="1325"/>
        <end position="1424"/>
    </location>
</feature>
<dbReference type="InterPro" id="IPR011006">
    <property type="entry name" value="CheY-like_superfamily"/>
</dbReference>
<dbReference type="Pfam" id="PF00512">
    <property type="entry name" value="HisKA"/>
    <property type="match status" value="1"/>
</dbReference>
<keyword evidence="9" id="KW-0805">Transcription regulation</keyword>
<dbReference type="InterPro" id="IPR011110">
    <property type="entry name" value="Reg_prop"/>
</dbReference>
<reference evidence="16" key="1">
    <citation type="journal article" date="2014" name="Int. J. Syst. Evol. Microbiol.">
        <title>Complete genome sequence of Corynebacterium casei LMG S-19264T (=DSM 44701T), isolated from a smear-ripened cheese.</title>
        <authorList>
            <consortium name="US DOE Joint Genome Institute (JGI-PGF)"/>
            <person name="Walter F."/>
            <person name="Albersmeier A."/>
            <person name="Kalinowski J."/>
            <person name="Ruckert C."/>
        </authorList>
    </citation>
    <scope>NUCLEOTIDE SEQUENCE</scope>
    <source>
        <strain evidence="16">NBRC 108769</strain>
    </source>
</reference>
<dbReference type="Gene3D" id="1.10.287.130">
    <property type="match status" value="1"/>
</dbReference>
<evidence type="ECO:0000256" key="6">
    <source>
        <dbReference type="ARBA" id="ARBA00022777"/>
    </source>
</evidence>
<dbReference type="SUPFAM" id="SSF63829">
    <property type="entry name" value="Calcium-dependent phosphotriesterase"/>
    <property type="match status" value="2"/>
</dbReference>
<dbReference type="EMBL" id="BSOH01000014">
    <property type="protein sequence ID" value="GLR17619.1"/>
    <property type="molecule type" value="Genomic_DNA"/>
</dbReference>
<dbReference type="SMART" id="SM00387">
    <property type="entry name" value="HATPase_c"/>
    <property type="match status" value="1"/>
</dbReference>
<evidence type="ECO:0000256" key="2">
    <source>
        <dbReference type="ARBA" id="ARBA00012438"/>
    </source>
</evidence>
<evidence type="ECO:0000313" key="16">
    <source>
        <dbReference type="EMBL" id="GLR17619.1"/>
    </source>
</evidence>
<dbReference type="PROSITE" id="PS01124">
    <property type="entry name" value="HTH_ARAC_FAMILY_2"/>
    <property type="match status" value="1"/>
</dbReference>
<accession>A0AA37SQL0</accession>
<keyword evidence="12" id="KW-0472">Membrane</keyword>
<dbReference type="FunFam" id="3.30.565.10:FF:000037">
    <property type="entry name" value="Hybrid sensor histidine kinase/response regulator"/>
    <property type="match status" value="1"/>
</dbReference>
<dbReference type="CDD" id="cd16922">
    <property type="entry name" value="HATPase_EvgS-ArcB-TorS-like"/>
    <property type="match status" value="1"/>
</dbReference>
<dbReference type="PANTHER" id="PTHR43547">
    <property type="entry name" value="TWO-COMPONENT HISTIDINE KINASE"/>
    <property type="match status" value="1"/>
</dbReference>
<evidence type="ECO:0000259" key="15">
    <source>
        <dbReference type="PROSITE" id="PS50110"/>
    </source>
</evidence>
<evidence type="ECO:0000256" key="8">
    <source>
        <dbReference type="ARBA" id="ARBA00023012"/>
    </source>
</evidence>
<keyword evidence="6 16" id="KW-0418">Kinase</keyword>
<evidence type="ECO:0000256" key="4">
    <source>
        <dbReference type="ARBA" id="ARBA00022679"/>
    </source>
</evidence>
<gene>
    <name evidence="16" type="ORF">GCM10007940_22340</name>
</gene>
<dbReference type="InterPro" id="IPR004358">
    <property type="entry name" value="Sig_transdc_His_kin-like_C"/>
</dbReference>
<dbReference type="Pfam" id="PF02518">
    <property type="entry name" value="HATPase_c"/>
    <property type="match status" value="1"/>
</dbReference>
<evidence type="ECO:0000259" key="13">
    <source>
        <dbReference type="PROSITE" id="PS01124"/>
    </source>
</evidence>
<dbReference type="Gene3D" id="2.130.10.10">
    <property type="entry name" value="YVTN repeat-like/Quinoprotein amine dehydrogenase"/>
    <property type="match status" value="4"/>
</dbReference>
<dbReference type="InterPro" id="IPR003661">
    <property type="entry name" value="HisK_dim/P_dom"/>
</dbReference>
<dbReference type="CDD" id="cd17574">
    <property type="entry name" value="REC_OmpR"/>
    <property type="match status" value="1"/>
</dbReference>
<keyword evidence="3 11" id="KW-0597">Phosphoprotein</keyword>
<dbReference type="PROSITE" id="PS50110">
    <property type="entry name" value="RESPONSE_REGULATORY"/>
    <property type="match status" value="1"/>
</dbReference>
<dbReference type="InterPro" id="IPR001789">
    <property type="entry name" value="Sig_transdc_resp-reg_receiver"/>
</dbReference>
<dbReference type="InterPro" id="IPR013783">
    <property type="entry name" value="Ig-like_fold"/>
</dbReference>
<dbReference type="Pfam" id="PF07495">
    <property type="entry name" value="Y_Y_Y"/>
    <property type="match status" value="1"/>
</dbReference>
<dbReference type="Pfam" id="PF12833">
    <property type="entry name" value="HTH_18"/>
    <property type="match status" value="1"/>
</dbReference>
<dbReference type="CDD" id="cd00082">
    <property type="entry name" value="HisKA"/>
    <property type="match status" value="1"/>
</dbReference>
<evidence type="ECO:0000256" key="12">
    <source>
        <dbReference type="SAM" id="Phobius"/>
    </source>
</evidence>
<dbReference type="SUPFAM" id="SSF46689">
    <property type="entry name" value="Homeodomain-like"/>
    <property type="match status" value="1"/>
</dbReference>
<dbReference type="Gene3D" id="2.60.40.10">
    <property type="entry name" value="Immunoglobulins"/>
    <property type="match status" value="1"/>
</dbReference>
<reference evidence="16" key="2">
    <citation type="submission" date="2023-01" db="EMBL/GenBank/DDBJ databases">
        <title>Draft genome sequence of Portibacter lacus strain NBRC 108769.</title>
        <authorList>
            <person name="Sun Q."/>
            <person name="Mori K."/>
        </authorList>
    </citation>
    <scope>NUCLEOTIDE SEQUENCE</scope>
    <source>
        <strain evidence="16">NBRC 108769</strain>
    </source>
</reference>
<dbReference type="GO" id="GO:0043565">
    <property type="term" value="F:sequence-specific DNA binding"/>
    <property type="evidence" value="ECO:0007669"/>
    <property type="project" value="InterPro"/>
</dbReference>
<dbReference type="InterPro" id="IPR009057">
    <property type="entry name" value="Homeodomain-like_sf"/>
</dbReference>
<evidence type="ECO:0000256" key="3">
    <source>
        <dbReference type="ARBA" id="ARBA00022553"/>
    </source>
</evidence>
<dbReference type="InterPro" id="IPR015943">
    <property type="entry name" value="WD40/YVTN_repeat-like_dom_sf"/>
</dbReference>
<dbReference type="PRINTS" id="PR00344">
    <property type="entry name" value="BCTRLSENSOR"/>
</dbReference>
<dbReference type="SUPFAM" id="SSF47384">
    <property type="entry name" value="Homodimeric domain of signal transducing histidine kinase"/>
    <property type="match status" value="1"/>
</dbReference>
<evidence type="ECO:0000256" key="1">
    <source>
        <dbReference type="ARBA" id="ARBA00000085"/>
    </source>
</evidence>
<dbReference type="Pfam" id="PF00072">
    <property type="entry name" value="Response_reg"/>
    <property type="match status" value="1"/>
</dbReference>
<dbReference type="SUPFAM" id="SSF55874">
    <property type="entry name" value="ATPase domain of HSP90 chaperone/DNA topoisomerase II/histidine kinase"/>
    <property type="match status" value="1"/>
</dbReference>
<keyword evidence="4" id="KW-0808">Transferase</keyword>
<keyword evidence="8" id="KW-0902">Two-component regulatory system</keyword>
<keyword evidence="12" id="KW-0812">Transmembrane</keyword>
<proteinExistence type="predicted"/>
<dbReference type="InterPro" id="IPR011123">
    <property type="entry name" value="Y_Y_Y"/>
</dbReference>
<dbReference type="PROSITE" id="PS50109">
    <property type="entry name" value="HIS_KIN"/>
    <property type="match status" value="1"/>
</dbReference>
<dbReference type="InterPro" id="IPR018060">
    <property type="entry name" value="HTH_AraC"/>
</dbReference>
<keyword evidence="5" id="KW-0547">Nucleotide-binding</keyword>
<feature type="domain" description="Histidine kinase" evidence="14">
    <location>
        <begin position="903"/>
        <end position="1129"/>
    </location>
</feature>
<dbReference type="RefSeq" id="WP_235291289.1">
    <property type="nucleotide sequence ID" value="NZ_JAJNKA010000002.1"/>
</dbReference>
<dbReference type="InterPro" id="IPR036890">
    <property type="entry name" value="HATPase_C_sf"/>
</dbReference>
<dbReference type="Proteomes" id="UP001156666">
    <property type="component" value="Unassembled WGS sequence"/>
</dbReference>
<evidence type="ECO:0000259" key="14">
    <source>
        <dbReference type="PROSITE" id="PS50109"/>
    </source>
</evidence>
<dbReference type="SMART" id="SM00448">
    <property type="entry name" value="REC"/>
    <property type="match status" value="1"/>
</dbReference>